<accession>A0A8H4PMK9</accession>
<dbReference type="AlphaFoldDB" id="A0A8H4PMK9"/>
<proteinExistence type="predicted"/>
<name>A0A8H4PMK9_9HYPO</name>
<feature type="region of interest" description="Disordered" evidence="1">
    <location>
        <begin position="1"/>
        <end position="23"/>
    </location>
</feature>
<feature type="region of interest" description="Disordered" evidence="1">
    <location>
        <begin position="42"/>
        <end position="110"/>
    </location>
</feature>
<keyword evidence="3" id="KW-1185">Reference proteome</keyword>
<sequence length="570" mass="62051">MLLHGLVQQPRARGLGGPTPNMLEQHQRLPHVAQANRVSHGLQARREDGTHGRVRGAAANDGQRPAETGVDPGRGGKLAQERNGLGHGAPDEVRVGAAGAGPRRRPEYAPQVEQGGLLEDEAGELAIGARVGRREEGEHLRLQEAKRHDVVGRRRPGRRIDGRQHRLAELEDLGDEHEQLEPAAAELAHVLVRHEGPRRALDAGAQQRLAVAVGVRRDDARRRRVHVVLDEEVAEVRPGAVEQPREQQAGGAEVVEDGAADIATRNLVPSTVSIGSREMASGGPLRKGFRGHPARRGASDLGEAHDEASHRQRQRALVLAQEVLAHDFRKHAEGLGVVLLRNVAAVRQAGRRLAVGRALGEDELQDQRVGKGERHELDDKGVHVGRAVAHAVCRPREIVAQQLIRAVPARRQQCHGRVHARDGPQAVAGLPAEGADLSVRELVRRLIVELERTRVVGARRGRASVFQKGQRRRGAQALVAHVDDGLGPEVRRQRAVKASGRRVGARRRFRCRLRGLELRRRVVMAGDPGHCDDYPRRLVQPRTPGLGPGRIGRRGRGGRGPAAALLGRGR</sequence>
<reference evidence="2 3" key="1">
    <citation type="journal article" date="2020" name="Genome Biol. Evol.">
        <title>A new high-quality draft genome assembly of the Chinese cordyceps Ophiocordyceps sinensis.</title>
        <authorList>
            <person name="Shu R."/>
            <person name="Zhang J."/>
            <person name="Meng Q."/>
            <person name="Zhang H."/>
            <person name="Zhou G."/>
            <person name="Li M."/>
            <person name="Wu P."/>
            <person name="Zhao Y."/>
            <person name="Chen C."/>
            <person name="Qin Q."/>
        </authorList>
    </citation>
    <scope>NUCLEOTIDE SEQUENCE [LARGE SCALE GENOMIC DNA]</scope>
    <source>
        <strain evidence="2 3">IOZ07</strain>
    </source>
</reference>
<feature type="region of interest" description="Disordered" evidence="1">
    <location>
        <begin position="533"/>
        <end position="570"/>
    </location>
</feature>
<evidence type="ECO:0000256" key="1">
    <source>
        <dbReference type="SAM" id="MobiDB-lite"/>
    </source>
</evidence>
<comment type="caution">
    <text evidence="2">The sequence shown here is derived from an EMBL/GenBank/DDBJ whole genome shotgun (WGS) entry which is preliminary data.</text>
</comment>
<organism evidence="2 3">
    <name type="scientific">Ophiocordyceps sinensis</name>
    <dbReference type="NCBI Taxonomy" id="72228"/>
    <lineage>
        <taxon>Eukaryota</taxon>
        <taxon>Fungi</taxon>
        <taxon>Dikarya</taxon>
        <taxon>Ascomycota</taxon>
        <taxon>Pezizomycotina</taxon>
        <taxon>Sordariomycetes</taxon>
        <taxon>Hypocreomycetidae</taxon>
        <taxon>Hypocreales</taxon>
        <taxon>Ophiocordycipitaceae</taxon>
        <taxon>Ophiocordyceps</taxon>
    </lineage>
</organism>
<dbReference type="EMBL" id="JAAVMX010000005">
    <property type="protein sequence ID" value="KAF4507682.1"/>
    <property type="molecule type" value="Genomic_DNA"/>
</dbReference>
<evidence type="ECO:0000313" key="3">
    <source>
        <dbReference type="Proteomes" id="UP000557566"/>
    </source>
</evidence>
<feature type="compositionally biased region" description="Low complexity" evidence="1">
    <location>
        <begin position="561"/>
        <end position="570"/>
    </location>
</feature>
<protein>
    <submittedName>
        <fullName evidence="2">Uncharacterized protein</fullName>
    </submittedName>
</protein>
<evidence type="ECO:0000313" key="2">
    <source>
        <dbReference type="EMBL" id="KAF4507682.1"/>
    </source>
</evidence>
<feature type="region of interest" description="Disordered" evidence="1">
    <location>
        <begin position="275"/>
        <end position="313"/>
    </location>
</feature>
<dbReference type="Proteomes" id="UP000557566">
    <property type="component" value="Unassembled WGS sequence"/>
</dbReference>
<gene>
    <name evidence="2" type="ORF">G6O67_004155</name>
</gene>